<dbReference type="InterPro" id="IPR035370">
    <property type="entry name" value="Nrap_D5"/>
</dbReference>
<dbReference type="InterPro" id="IPR005554">
    <property type="entry name" value="NOL6/Upt22"/>
</dbReference>
<feature type="domain" description="Nrap protein" evidence="2">
    <location>
        <begin position="51"/>
        <end position="114"/>
    </location>
</feature>
<evidence type="ECO:0000313" key="4">
    <source>
        <dbReference type="Proteomes" id="UP000236333"/>
    </source>
</evidence>
<keyword evidence="1" id="KW-0539">Nucleus</keyword>
<feature type="non-terminal residue" evidence="3">
    <location>
        <position position="1"/>
    </location>
</feature>
<dbReference type="OrthoDB" id="547902at2759"/>
<keyword evidence="1" id="KW-0694">RNA-binding</keyword>
<keyword evidence="4" id="KW-1185">Reference proteome</keyword>
<evidence type="ECO:0000259" key="2">
    <source>
        <dbReference type="Pfam" id="PF17406"/>
    </source>
</evidence>
<sequence>LAVEPLVVDPASELTEPERRALRTRFEARRATGKAPALYICTPRVHWWVPGFLRFLQLLARWPWRLKPLVVDPASELTEPERRALQTRFEARRATGEAPALYICTPRDRESKHW</sequence>
<name>A0A2J7ZL14_9CHLO</name>
<dbReference type="Proteomes" id="UP000236333">
    <property type="component" value="Unassembled WGS sequence"/>
</dbReference>
<dbReference type="PANTHER" id="PTHR17972:SF0">
    <property type="entry name" value="NUCLEOLAR PROTEIN 6"/>
    <property type="match status" value="1"/>
</dbReference>
<accession>A0A2J7ZL14</accession>
<dbReference type="AlphaFoldDB" id="A0A2J7ZL14"/>
<comment type="similarity">
    <text evidence="1">Belongs to the NRAP family.</text>
</comment>
<evidence type="ECO:0000256" key="1">
    <source>
        <dbReference type="RuleBase" id="RU364032"/>
    </source>
</evidence>
<dbReference type="EMBL" id="PGGS01001086">
    <property type="protein sequence ID" value="PNH00940.1"/>
    <property type="molecule type" value="Genomic_DNA"/>
</dbReference>
<dbReference type="GO" id="GO:0032040">
    <property type="term" value="C:small-subunit processome"/>
    <property type="evidence" value="ECO:0007669"/>
    <property type="project" value="TreeGrafter"/>
</dbReference>
<proteinExistence type="inferred from homology"/>
<dbReference type="PANTHER" id="PTHR17972">
    <property type="entry name" value="NUCLEOLAR RNA-ASSOCIATED PROTEIN"/>
    <property type="match status" value="1"/>
</dbReference>
<dbReference type="GO" id="GO:0034456">
    <property type="term" value="C:UTP-C complex"/>
    <property type="evidence" value="ECO:0007669"/>
    <property type="project" value="TreeGrafter"/>
</dbReference>
<dbReference type="GO" id="GO:0006364">
    <property type="term" value="P:rRNA processing"/>
    <property type="evidence" value="ECO:0007669"/>
    <property type="project" value="TreeGrafter"/>
</dbReference>
<organism evidence="3 4">
    <name type="scientific">Tetrabaena socialis</name>
    <dbReference type="NCBI Taxonomy" id="47790"/>
    <lineage>
        <taxon>Eukaryota</taxon>
        <taxon>Viridiplantae</taxon>
        <taxon>Chlorophyta</taxon>
        <taxon>core chlorophytes</taxon>
        <taxon>Chlorophyceae</taxon>
        <taxon>CS clade</taxon>
        <taxon>Chlamydomonadales</taxon>
        <taxon>Tetrabaenaceae</taxon>
        <taxon>Tetrabaena</taxon>
    </lineage>
</organism>
<comment type="subcellular location">
    <subcellularLocation>
        <location evidence="1">Nucleus</location>
        <location evidence="1">Nucleolus</location>
    </subcellularLocation>
</comment>
<reference evidence="3 4" key="1">
    <citation type="journal article" date="2017" name="Mol. Biol. Evol.">
        <title>The 4-celled Tetrabaena socialis nuclear genome reveals the essential components for genetic control of cell number at the origin of multicellularity in the volvocine lineage.</title>
        <authorList>
            <person name="Featherston J."/>
            <person name="Arakaki Y."/>
            <person name="Hanschen E.R."/>
            <person name="Ferris P.J."/>
            <person name="Michod R.E."/>
            <person name="Olson B.J.S.C."/>
            <person name="Nozaki H."/>
            <person name="Durand P.M."/>
        </authorList>
    </citation>
    <scope>NUCLEOTIDE SEQUENCE [LARGE SCALE GENOMIC DNA]</scope>
    <source>
        <strain evidence="3 4">NIES-571</strain>
    </source>
</reference>
<gene>
    <name evidence="3" type="ORF">TSOC_013203</name>
</gene>
<dbReference type="GO" id="GO:0006409">
    <property type="term" value="P:tRNA export from nucleus"/>
    <property type="evidence" value="ECO:0007669"/>
    <property type="project" value="TreeGrafter"/>
</dbReference>
<evidence type="ECO:0000313" key="3">
    <source>
        <dbReference type="EMBL" id="PNH00940.1"/>
    </source>
</evidence>
<comment type="caution">
    <text evidence="3">The sequence shown here is derived from an EMBL/GenBank/DDBJ whole genome shotgun (WGS) entry which is preliminary data.</text>
</comment>
<protein>
    <submittedName>
        <fullName evidence="3">Nucleolar protein 6</fullName>
    </submittedName>
</protein>
<dbReference type="GO" id="GO:0003723">
    <property type="term" value="F:RNA binding"/>
    <property type="evidence" value="ECO:0007669"/>
    <property type="project" value="UniProtKB-KW"/>
</dbReference>
<dbReference type="GO" id="GO:0032545">
    <property type="term" value="C:CURI complex"/>
    <property type="evidence" value="ECO:0007669"/>
    <property type="project" value="TreeGrafter"/>
</dbReference>
<feature type="non-terminal residue" evidence="3">
    <location>
        <position position="114"/>
    </location>
</feature>
<dbReference type="Pfam" id="PF17406">
    <property type="entry name" value="Nrap_D5"/>
    <property type="match status" value="1"/>
</dbReference>